<evidence type="ECO:0000313" key="2">
    <source>
        <dbReference type="EMBL" id="CAI8582955.1"/>
    </source>
</evidence>
<dbReference type="AlphaFoldDB" id="A0AAV0YAM1"/>
<reference evidence="2 3" key="1">
    <citation type="submission" date="2023-01" db="EMBL/GenBank/DDBJ databases">
        <authorList>
            <person name="Kreplak J."/>
        </authorList>
    </citation>
    <scope>NUCLEOTIDE SEQUENCE [LARGE SCALE GENOMIC DNA]</scope>
</reference>
<evidence type="ECO:0000313" key="3">
    <source>
        <dbReference type="Proteomes" id="UP001157006"/>
    </source>
</evidence>
<organism evidence="2 3">
    <name type="scientific">Vicia faba</name>
    <name type="common">Broad bean</name>
    <name type="synonym">Faba vulgaris</name>
    <dbReference type="NCBI Taxonomy" id="3906"/>
    <lineage>
        <taxon>Eukaryota</taxon>
        <taxon>Viridiplantae</taxon>
        <taxon>Streptophyta</taxon>
        <taxon>Embryophyta</taxon>
        <taxon>Tracheophyta</taxon>
        <taxon>Spermatophyta</taxon>
        <taxon>Magnoliopsida</taxon>
        <taxon>eudicotyledons</taxon>
        <taxon>Gunneridae</taxon>
        <taxon>Pentapetalae</taxon>
        <taxon>rosids</taxon>
        <taxon>fabids</taxon>
        <taxon>Fabales</taxon>
        <taxon>Fabaceae</taxon>
        <taxon>Papilionoideae</taxon>
        <taxon>50 kb inversion clade</taxon>
        <taxon>NPAAA clade</taxon>
        <taxon>Hologalegina</taxon>
        <taxon>IRL clade</taxon>
        <taxon>Fabeae</taxon>
        <taxon>Vicia</taxon>
    </lineage>
</organism>
<evidence type="ECO:0000256" key="1">
    <source>
        <dbReference type="SAM" id="SignalP"/>
    </source>
</evidence>
<accession>A0AAV0YAM1</accession>
<keyword evidence="3" id="KW-1185">Reference proteome</keyword>
<proteinExistence type="predicted"/>
<feature type="signal peptide" evidence="1">
    <location>
        <begin position="1"/>
        <end position="20"/>
    </location>
</feature>
<dbReference type="PANTHER" id="PTHR35630:SF2">
    <property type="entry name" value="LEGUMINOSIN GROUP486 SECRETED PEPTIDE"/>
    <property type="match status" value="1"/>
</dbReference>
<dbReference type="PANTHER" id="PTHR35630">
    <property type="entry name" value="LEGUMINOSIN GROUP486 SECRETED PEPTIDE"/>
    <property type="match status" value="1"/>
</dbReference>
<keyword evidence="1" id="KW-0732">Signal</keyword>
<gene>
    <name evidence="2" type="ORF">VFH_U004960</name>
</gene>
<dbReference type="EMBL" id="CATIWC010000299">
    <property type="protein sequence ID" value="CAI8582955.1"/>
    <property type="molecule type" value="Genomic_DNA"/>
</dbReference>
<name>A0AAV0YAM1_VICFA</name>
<sequence length="136" mass="15578">MVSFFSVFVILMSFTSTTFGSRVSTQLNYRPPAEKALSITVANDLPNNSGELHFVVVNDKPKYVLKQGQPLAFLTNFVARRGELKWIKQQPLSATFNLYNPSAEGDHRKIYWSVREDGVYHSWDNVNFNKNVNWST</sequence>
<feature type="chain" id="PRO_5043527484" description="Leguminosin group486 secreted peptide" evidence="1">
    <location>
        <begin position="21"/>
        <end position="136"/>
    </location>
</feature>
<comment type="caution">
    <text evidence="2">The sequence shown here is derived from an EMBL/GenBank/DDBJ whole genome shotgun (WGS) entry which is preliminary data.</text>
</comment>
<protein>
    <recommendedName>
        <fullName evidence="4">Leguminosin group486 secreted peptide</fullName>
    </recommendedName>
</protein>
<evidence type="ECO:0008006" key="4">
    <source>
        <dbReference type="Google" id="ProtNLM"/>
    </source>
</evidence>
<dbReference type="Proteomes" id="UP001157006">
    <property type="component" value="Unassembled WGS sequence"/>
</dbReference>